<organism evidence="2">
    <name type="scientific">Tanacetum cinerariifolium</name>
    <name type="common">Dalmatian daisy</name>
    <name type="synonym">Chrysanthemum cinerariifolium</name>
    <dbReference type="NCBI Taxonomy" id="118510"/>
    <lineage>
        <taxon>Eukaryota</taxon>
        <taxon>Viridiplantae</taxon>
        <taxon>Streptophyta</taxon>
        <taxon>Embryophyta</taxon>
        <taxon>Tracheophyta</taxon>
        <taxon>Spermatophyta</taxon>
        <taxon>Magnoliopsida</taxon>
        <taxon>eudicotyledons</taxon>
        <taxon>Gunneridae</taxon>
        <taxon>Pentapetalae</taxon>
        <taxon>asterids</taxon>
        <taxon>campanulids</taxon>
        <taxon>Asterales</taxon>
        <taxon>Asteraceae</taxon>
        <taxon>Asteroideae</taxon>
        <taxon>Anthemideae</taxon>
        <taxon>Anthemidinae</taxon>
        <taxon>Tanacetum</taxon>
    </lineage>
</organism>
<proteinExistence type="predicted"/>
<feature type="region of interest" description="Disordered" evidence="1">
    <location>
        <begin position="1"/>
        <end position="82"/>
    </location>
</feature>
<sequence>MTGTRKNTLHSFRLILKPPPSQPPGPPQPNTRLAAKPAIEPSTKSISKPATEPSTKPASKPTNEPITKPTNKPMASPPLPVT</sequence>
<evidence type="ECO:0000313" key="2">
    <source>
        <dbReference type="EMBL" id="GFD04839.1"/>
    </source>
</evidence>
<protein>
    <submittedName>
        <fullName evidence="2">Pollen coat oleosin-glycine rich protein</fullName>
    </submittedName>
</protein>
<dbReference type="AlphaFoldDB" id="A0A699T5Z6"/>
<evidence type="ECO:0000256" key="1">
    <source>
        <dbReference type="SAM" id="MobiDB-lite"/>
    </source>
</evidence>
<reference evidence="2" key="1">
    <citation type="journal article" date="2019" name="Sci. Rep.">
        <title>Draft genome of Tanacetum cinerariifolium, the natural source of mosquito coil.</title>
        <authorList>
            <person name="Yamashiro T."/>
            <person name="Shiraishi A."/>
            <person name="Satake H."/>
            <person name="Nakayama K."/>
        </authorList>
    </citation>
    <scope>NUCLEOTIDE SEQUENCE</scope>
</reference>
<feature type="compositionally biased region" description="Pro residues" evidence="1">
    <location>
        <begin position="17"/>
        <end position="29"/>
    </location>
</feature>
<dbReference type="EMBL" id="BKCJ011214324">
    <property type="protein sequence ID" value="GFD04839.1"/>
    <property type="molecule type" value="Genomic_DNA"/>
</dbReference>
<feature type="compositionally biased region" description="Polar residues" evidence="1">
    <location>
        <begin position="1"/>
        <end position="10"/>
    </location>
</feature>
<comment type="caution">
    <text evidence="2">The sequence shown here is derived from an EMBL/GenBank/DDBJ whole genome shotgun (WGS) entry which is preliminary data.</text>
</comment>
<gene>
    <name evidence="2" type="ORF">Tci_876808</name>
</gene>
<accession>A0A699T5Z6</accession>
<feature type="compositionally biased region" description="Polar residues" evidence="1">
    <location>
        <begin position="42"/>
        <end position="70"/>
    </location>
</feature>
<name>A0A699T5Z6_TANCI</name>